<evidence type="ECO:0000256" key="8">
    <source>
        <dbReference type="ARBA" id="ARBA00023180"/>
    </source>
</evidence>
<evidence type="ECO:0000313" key="10">
    <source>
        <dbReference type="EMBL" id="ROT80219.1"/>
    </source>
</evidence>
<dbReference type="OrthoDB" id="2019940at2759"/>
<dbReference type="PANTHER" id="PTHR12137">
    <property type="entry name" value="CARBOHYDRATE SULFOTRANSFERASE"/>
    <property type="match status" value="1"/>
</dbReference>
<proteinExistence type="inferred from homology"/>
<dbReference type="EMBL" id="QCYY01001142">
    <property type="protein sequence ID" value="ROT80219.1"/>
    <property type="molecule type" value="Genomic_DNA"/>
</dbReference>
<reference evidence="10 11" key="1">
    <citation type="submission" date="2018-04" db="EMBL/GenBank/DDBJ databases">
        <authorList>
            <person name="Zhang X."/>
            <person name="Yuan J."/>
            <person name="Li F."/>
            <person name="Xiang J."/>
        </authorList>
    </citation>
    <scope>NUCLEOTIDE SEQUENCE [LARGE SCALE GENOMIC DNA]</scope>
    <source>
        <tissue evidence="10">Muscle</tissue>
    </source>
</reference>
<keyword evidence="3 9" id="KW-0808">Transferase</keyword>
<evidence type="ECO:0000256" key="2">
    <source>
        <dbReference type="ARBA" id="ARBA00006339"/>
    </source>
</evidence>
<sequence length="304" mass="36010">MVAYTQRKARVKEVCSLWGAYNTKPRFMKFVQKETGVKTKDEILKDKMDLSQAQLERIWQLNKRTTFHQMFVDRDHSLTWCKVPKAASTSWLHAFLEIAGEKDVSSKDMAGKHALLRERYPMLTNSLLKRIMPTTLKFMVVRHPFERALSAYRDKLEDYARDLKDRGGYYYAIYGKKIVKAYRKEGTSGEDSNQHREPTFREFIQYLLDTDVEEYDEHWRPISLLCTPCHIKYDVIAKMETLSKDADFILYHRGLADNVHIEWSHKTDQLQKTSDVARTYFSQLTSSEVKQLYHKYLLDFLMFE</sequence>
<organism evidence="10 11">
    <name type="scientific">Penaeus vannamei</name>
    <name type="common">Whiteleg shrimp</name>
    <name type="synonym">Litopenaeus vannamei</name>
    <dbReference type="NCBI Taxonomy" id="6689"/>
    <lineage>
        <taxon>Eukaryota</taxon>
        <taxon>Metazoa</taxon>
        <taxon>Ecdysozoa</taxon>
        <taxon>Arthropoda</taxon>
        <taxon>Crustacea</taxon>
        <taxon>Multicrustacea</taxon>
        <taxon>Malacostraca</taxon>
        <taxon>Eumalacostraca</taxon>
        <taxon>Eucarida</taxon>
        <taxon>Decapoda</taxon>
        <taxon>Dendrobranchiata</taxon>
        <taxon>Penaeoidea</taxon>
        <taxon>Penaeidae</taxon>
        <taxon>Penaeus</taxon>
    </lineage>
</organism>
<dbReference type="InterPro" id="IPR018011">
    <property type="entry name" value="Carb_sulfotrans_8-10"/>
</dbReference>
<evidence type="ECO:0000256" key="3">
    <source>
        <dbReference type="ARBA" id="ARBA00022679"/>
    </source>
</evidence>
<name>A0A3R7QVX2_PENVA</name>
<keyword evidence="9" id="KW-0119">Carbohydrate metabolism</keyword>
<protein>
    <recommendedName>
        <fullName evidence="9">Carbohydrate sulfotransferase</fullName>
        <ecNumber evidence="9">2.8.2.-</ecNumber>
    </recommendedName>
</protein>
<comment type="caution">
    <text evidence="10">The sequence shown here is derived from an EMBL/GenBank/DDBJ whole genome shotgun (WGS) entry which is preliminary data.</text>
</comment>
<keyword evidence="9" id="KW-0735">Signal-anchor</keyword>
<evidence type="ECO:0000256" key="1">
    <source>
        <dbReference type="ARBA" id="ARBA00004323"/>
    </source>
</evidence>
<dbReference type="GO" id="GO:0000139">
    <property type="term" value="C:Golgi membrane"/>
    <property type="evidence" value="ECO:0007669"/>
    <property type="project" value="UniProtKB-SubCell"/>
</dbReference>
<dbReference type="InterPro" id="IPR005331">
    <property type="entry name" value="Sulfotransferase"/>
</dbReference>
<evidence type="ECO:0000313" key="11">
    <source>
        <dbReference type="Proteomes" id="UP000283509"/>
    </source>
</evidence>
<reference evidence="10 11" key="2">
    <citation type="submission" date="2019-01" db="EMBL/GenBank/DDBJ databases">
        <title>The decoding of complex shrimp genome reveals the adaptation for benthos swimmer, frequently molting mechanism and breeding impact on genome.</title>
        <authorList>
            <person name="Sun Y."/>
            <person name="Gao Y."/>
            <person name="Yu Y."/>
        </authorList>
    </citation>
    <scope>NUCLEOTIDE SEQUENCE [LARGE SCALE GENOMIC DNA]</scope>
    <source>
        <tissue evidence="10">Muscle</tissue>
    </source>
</reference>
<dbReference type="Proteomes" id="UP000283509">
    <property type="component" value="Unassembled WGS sequence"/>
</dbReference>
<dbReference type="EC" id="2.8.2.-" evidence="9"/>
<evidence type="ECO:0000256" key="9">
    <source>
        <dbReference type="RuleBase" id="RU364020"/>
    </source>
</evidence>
<keyword evidence="8 9" id="KW-0325">Glycoprotein</keyword>
<evidence type="ECO:0000256" key="7">
    <source>
        <dbReference type="ARBA" id="ARBA00023136"/>
    </source>
</evidence>
<keyword evidence="6 9" id="KW-0333">Golgi apparatus</keyword>
<keyword evidence="7" id="KW-0472">Membrane</keyword>
<evidence type="ECO:0000256" key="4">
    <source>
        <dbReference type="ARBA" id="ARBA00022692"/>
    </source>
</evidence>
<dbReference type="Pfam" id="PF03567">
    <property type="entry name" value="Sulfotransfer_2"/>
    <property type="match status" value="1"/>
</dbReference>
<dbReference type="InterPro" id="IPR027417">
    <property type="entry name" value="P-loop_NTPase"/>
</dbReference>
<dbReference type="GO" id="GO:0008146">
    <property type="term" value="F:sulfotransferase activity"/>
    <property type="evidence" value="ECO:0007669"/>
    <property type="project" value="InterPro"/>
</dbReference>
<keyword evidence="11" id="KW-1185">Reference proteome</keyword>
<dbReference type="PANTHER" id="PTHR12137:SF54">
    <property type="entry name" value="CARBOHYDRATE SULFOTRANSFERASE"/>
    <property type="match status" value="1"/>
</dbReference>
<comment type="subcellular location">
    <subcellularLocation>
        <location evidence="1 9">Golgi apparatus membrane</location>
        <topology evidence="1 9">Single-pass type II membrane protein</topology>
    </subcellularLocation>
</comment>
<dbReference type="Gene3D" id="3.40.50.300">
    <property type="entry name" value="P-loop containing nucleotide triphosphate hydrolases"/>
    <property type="match status" value="1"/>
</dbReference>
<comment type="similarity">
    <text evidence="2 9">Belongs to the sulfotransferase 2 family.</text>
</comment>
<dbReference type="AlphaFoldDB" id="A0A3R7QVX2"/>
<keyword evidence="4" id="KW-0812">Transmembrane</keyword>
<accession>A0A3R7QVX2</accession>
<keyword evidence="5" id="KW-1133">Transmembrane helix</keyword>
<evidence type="ECO:0000256" key="6">
    <source>
        <dbReference type="ARBA" id="ARBA00023034"/>
    </source>
</evidence>
<dbReference type="GO" id="GO:0016051">
    <property type="term" value="P:carbohydrate biosynthetic process"/>
    <property type="evidence" value="ECO:0007669"/>
    <property type="project" value="InterPro"/>
</dbReference>
<gene>
    <name evidence="10" type="ORF">C7M84_001070</name>
</gene>
<evidence type="ECO:0000256" key="5">
    <source>
        <dbReference type="ARBA" id="ARBA00022989"/>
    </source>
</evidence>